<protein>
    <submittedName>
        <fullName evidence="2">IS21 family transposase</fullName>
    </submittedName>
</protein>
<evidence type="ECO:0000313" key="3">
    <source>
        <dbReference type="Proteomes" id="UP000325255"/>
    </source>
</evidence>
<accession>A0A5M6IIE9</accession>
<evidence type="ECO:0000259" key="1">
    <source>
        <dbReference type="PROSITE" id="PS50994"/>
    </source>
</evidence>
<organism evidence="2 3">
    <name type="scientific">Rhodovastum atsumiense</name>
    <dbReference type="NCBI Taxonomy" id="504468"/>
    <lineage>
        <taxon>Bacteria</taxon>
        <taxon>Pseudomonadati</taxon>
        <taxon>Pseudomonadota</taxon>
        <taxon>Alphaproteobacteria</taxon>
        <taxon>Acetobacterales</taxon>
        <taxon>Acetobacteraceae</taxon>
        <taxon>Rhodovastum</taxon>
    </lineage>
</organism>
<dbReference type="GO" id="GO:0015074">
    <property type="term" value="P:DNA integration"/>
    <property type="evidence" value="ECO:0007669"/>
    <property type="project" value="InterPro"/>
</dbReference>
<dbReference type="SUPFAM" id="SSF53098">
    <property type="entry name" value="Ribonuclease H-like"/>
    <property type="match status" value="1"/>
</dbReference>
<name>A0A5M6IIE9_9PROT</name>
<comment type="caution">
    <text evidence="2">The sequence shown here is derived from an EMBL/GenBank/DDBJ whole genome shotgun (WGS) entry which is preliminary data.</text>
</comment>
<reference evidence="2 3" key="1">
    <citation type="submission" date="2019-09" db="EMBL/GenBank/DDBJ databases">
        <title>Genome sequence of Rhodovastum atsumiense, a diverse member of the Acetobacteraceae family of non-sulfur purple photosynthetic bacteria.</title>
        <authorList>
            <person name="Meyer T."/>
            <person name="Kyndt J."/>
        </authorList>
    </citation>
    <scope>NUCLEOTIDE SEQUENCE [LARGE SCALE GENOMIC DNA]</scope>
    <source>
        <strain evidence="2 3">DSM 21279</strain>
    </source>
</reference>
<dbReference type="OrthoDB" id="2065409at2"/>
<dbReference type="NCBIfam" id="NF033546">
    <property type="entry name" value="transpos_IS21"/>
    <property type="match status" value="1"/>
</dbReference>
<feature type="domain" description="Integrase catalytic" evidence="1">
    <location>
        <begin position="1"/>
        <end position="154"/>
    </location>
</feature>
<dbReference type="InterPro" id="IPR012337">
    <property type="entry name" value="RNaseH-like_sf"/>
</dbReference>
<dbReference type="RefSeq" id="WP_150045769.1">
    <property type="nucleotide sequence ID" value="NZ_VWPK01000118.1"/>
</dbReference>
<keyword evidence="3" id="KW-1185">Reference proteome</keyword>
<gene>
    <name evidence="2" type="ORF">F1189_31215</name>
</gene>
<dbReference type="PROSITE" id="PS50994">
    <property type="entry name" value="INTEGRASE"/>
    <property type="match status" value="1"/>
</dbReference>
<dbReference type="PANTHER" id="PTHR35004">
    <property type="entry name" value="TRANSPOSASE RV3428C-RELATED"/>
    <property type="match status" value="1"/>
</dbReference>
<feature type="non-terminal residue" evidence="2">
    <location>
        <position position="1"/>
    </location>
</feature>
<evidence type="ECO:0000313" key="2">
    <source>
        <dbReference type="EMBL" id="KAA5607984.1"/>
    </source>
</evidence>
<dbReference type="Proteomes" id="UP000325255">
    <property type="component" value="Unassembled WGS sequence"/>
</dbReference>
<proteinExistence type="predicted"/>
<dbReference type="AlphaFoldDB" id="A0A5M6IIE9"/>
<dbReference type="PANTHER" id="PTHR35004:SF8">
    <property type="entry name" value="TRANSPOSASE RV3428C-RELATED"/>
    <property type="match status" value="1"/>
</dbReference>
<dbReference type="InterPro" id="IPR001584">
    <property type="entry name" value="Integrase_cat-core"/>
</dbReference>
<sequence>QVFVACLPCSHLVYAEATWTQGQEDYWLGAHVRALTAIGGCPEKLVPDNLRSGVTDASYYDPVLNRAYQQLAQHYGIAVVPARVRRPRDKSSVEGAVKYAERWVLAPLRHRRFLSLAEANAAIAELVEAWNNRPFSPPREGSRRALFEAIERPALKPLLTEPFVIGQCELVVEELEPVHVSKHLGETLDLDVVEFWLAWQPPPPAVI</sequence>
<dbReference type="EMBL" id="VWPK01000118">
    <property type="protein sequence ID" value="KAA5607984.1"/>
    <property type="molecule type" value="Genomic_DNA"/>
</dbReference>